<keyword evidence="1" id="KW-0255">Endonuclease</keyword>
<evidence type="ECO:0000313" key="1">
    <source>
        <dbReference type="EMBL" id="AMR58014.1"/>
    </source>
</evidence>
<name>A0A142IFK9_9CAUD</name>
<dbReference type="EMBL" id="KU130130">
    <property type="protein sequence ID" value="AMR58014.1"/>
    <property type="molecule type" value="Genomic_DNA"/>
</dbReference>
<protein>
    <submittedName>
        <fullName evidence="1">Putative endonuclease</fullName>
    </submittedName>
</protein>
<proteinExistence type="predicted"/>
<dbReference type="Proteomes" id="UP000230255">
    <property type="component" value="Segment"/>
</dbReference>
<keyword evidence="1" id="KW-0378">Hydrolase</keyword>
<sequence>MVSKVCKGCGAEKPLSEYFNKPDNRDGKAGKCKLCVQDRQRLREIENGNKAHTRYRKTPKGYLLTVFHNMEGRVSGRIDKSKHLYEGLPIITKDEFVAWGDTEEFRLMLKTYADTGYDQRFAPSIDRIDTKNGYVIGNIRWLTHSENSKLGGQNK</sequence>
<evidence type="ECO:0000313" key="2">
    <source>
        <dbReference type="Proteomes" id="UP000230255"/>
    </source>
</evidence>
<organism evidence="1 2">
    <name type="scientific">Pseudomonas phage vB_PsyM_KIL5</name>
    <dbReference type="NCBI Taxonomy" id="1777070"/>
    <lineage>
        <taxon>Viruses</taxon>
        <taxon>Duplodnaviria</taxon>
        <taxon>Heunggongvirae</taxon>
        <taxon>Uroviricota</taxon>
        <taxon>Caudoviricetes</taxon>
        <taxon>Vandenendeviridae</taxon>
        <taxon>Gorskivirinae</taxon>
        <taxon>Flaumdravirus</taxon>
        <taxon>Flaumdravirus KIL4</taxon>
    </lineage>
</organism>
<reference evidence="1 2" key="1">
    <citation type="journal article" date="2016" name="Front. Microbiol.">
        <title>Characterization of Novel Bacteriophages for Biocontrol of Bacterial Blight in Leek Caused by Pseudomonas syringae pv. porri.</title>
        <authorList>
            <person name="Rombouts S."/>
            <person name="Lavigne R."/>
        </authorList>
    </citation>
    <scope>NUCLEOTIDE SEQUENCE [LARGE SCALE GENOMIC DNA]</scope>
</reference>
<gene>
    <name evidence="1" type="ORF">vB_PsyM_KIL5_0123</name>
</gene>
<keyword evidence="1" id="KW-0540">Nuclease</keyword>
<dbReference type="GO" id="GO:0004519">
    <property type="term" value="F:endonuclease activity"/>
    <property type="evidence" value="ECO:0007669"/>
    <property type="project" value="UniProtKB-KW"/>
</dbReference>
<accession>A0A142IFK9</accession>